<evidence type="ECO:0000313" key="6">
    <source>
        <dbReference type="Proteomes" id="UP001159364"/>
    </source>
</evidence>
<evidence type="ECO:0000256" key="1">
    <source>
        <dbReference type="ARBA" id="ARBA00004167"/>
    </source>
</evidence>
<evidence type="ECO:0000259" key="4">
    <source>
        <dbReference type="Pfam" id="PF13947"/>
    </source>
</evidence>
<organism evidence="5 6">
    <name type="scientific">Erythroxylum novogranatense</name>
    <dbReference type="NCBI Taxonomy" id="1862640"/>
    <lineage>
        <taxon>Eukaryota</taxon>
        <taxon>Viridiplantae</taxon>
        <taxon>Streptophyta</taxon>
        <taxon>Embryophyta</taxon>
        <taxon>Tracheophyta</taxon>
        <taxon>Spermatophyta</taxon>
        <taxon>Magnoliopsida</taxon>
        <taxon>eudicotyledons</taxon>
        <taxon>Gunneridae</taxon>
        <taxon>Pentapetalae</taxon>
        <taxon>rosids</taxon>
        <taxon>fabids</taxon>
        <taxon>Malpighiales</taxon>
        <taxon>Erythroxylaceae</taxon>
        <taxon>Erythroxylum</taxon>
    </lineage>
</organism>
<protein>
    <recommendedName>
        <fullName evidence="4">Wall-associated receptor kinase galacturonan-binding domain-containing protein</fullName>
    </recommendedName>
</protein>
<reference evidence="5 6" key="1">
    <citation type="submission" date="2021-09" db="EMBL/GenBank/DDBJ databases">
        <title>Genomic insights and catalytic innovation underlie evolution of tropane alkaloids biosynthesis.</title>
        <authorList>
            <person name="Wang Y.-J."/>
            <person name="Tian T."/>
            <person name="Huang J.-P."/>
            <person name="Huang S.-X."/>
        </authorList>
    </citation>
    <scope>NUCLEOTIDE SEQUENCE [LARGE SCALE GENOMIC DNA]</scope>
    <source>
        <strain evidence="5">KIB-2018</strain>
        <tissue evidence="5">Leaf</tissue>
    </source>
</reference>
<evidence type="ECO:0000256" key="3">
    <source>
        <dbReference type="SAM" id="SignalP"/>
    </source>
</evidence>
<dbReference type="Pfam" id="PF13947">
    <property type="entry name" value="GUB_WAK_bind"/>
    <property type="match status" value="1"/>
</dbReference>
<keyword evidence="6" id="KW-1185">Reference proteome</keyword>
<dbReference type="InterPro" id="IPR025287">
    <property type="entry name" value="WAK_GUB"/>
</dbReference>
<comment type="caution">
    <text evidence="5">The sequence shown here is derived from an EMBL/GenBank/DDBJ whole genome shotgun (WGS) entry which is preliminary data.</text>
</comment>
<name>A0AAV8U786_9ROSI</name>
<dbReference type="PANTHER" id="PTHR33138:SF30">
    <property type="entry name" value="LEAF RUST 10 DISEASE-RESISTANCE LOCUS RECEPTOR-LIKE PROTEIN KINASE-LIKE 2.7"/>
    <property type="match status" value="1"/>
</dbReference>
<gene>
    <name evidence="5" type="ORF">K2173_020221</name>
</gene>
<feature type="chain" id="PRO_5043317036" description="Wall-associated receptor kinase galacturonan-binding domain-containing protein" evidence="3">
    <location>
        <begin position="29"/>
        <end position="230"/>
    </location>
</feature>
<feature type="domain" description="Wall-associated receptor kinase galacturonan-binding" evidence="4">
    <location>
        <begin position="32"/>
        <end position="94"/>
    </location>
</feature>
<dbReference type="AlphaFoldDB" id="A0AAV8U786"/>
<dbReference type="PANTHER" id="PTHR33138">
    <property type="entry name" value="OS01G0690200 PROTEIN"/>
    <property type="match status" value="1"/>
</dbReference>
<keyword evidence="2 3" id="KW-0732">Signal</keyword>
<feature type="signal peptide" evidence="3">
    <location>
        <begin position="1"/>
        <end position="28"/>
    </location>
</feature>
<dbReference type="Proteomes" id="UP001159364">
    <property type="component" value="Linkage Group LG01"/>
</dbReference>
<evidence type="ECO:0000256" key="2">
    <source>
        <dbReference type="ARBA" id="ARBA00022729"/>
    </source>
</evidence>
<evidence type="ECO:0000313" key="5">
    <source>
        <dbReference type="EMBL" id="KAJ8775217.1"/>
    </source>
</evidence>
<proteinExistence type="predicted"/>
<sequence>MNCNRYLLLVAVVVLQVFLLIGHHSCKASKNCNSSCGDISIKLPFRLRTDPESCGFKFFELDCQDNQKTILYLSSAKYYVRSIDYTNFRIRLVDTSVQKDNCSSLPRYPSGFLNMYELSPVGYSEYLVFVQCVNLVAQYVRYRSDLLSYSGYSWESAFNYIDTSSCNYSASHSIKNEYSHVVVSYDSIRVSDLEDSCRNYERSPRGMDDDTHPRYWIFQLFEDIIGIFDL</sequence>
<dbReference type="EMBL" id="JAIWQS010000001">
    <property type="protein sequence ID" value="KAJ8775217.1"/>
    <property type="molecule type" value="Genomic_DNA"/>
</dbReference>
<dbReference type="GO" id="GO:0030247">
    <property type="term" value="F:polysaccharide binding"/>
    <property type="evidence" value="ECO:0007669"/>
    <property type="project" value="InterPro"/>
</dbReference>
<accession>A0AAV8U786</accession>
<comment type="subcellular location">
    <subcellularLocation>
        <location evidence="1">Membrane</location>
        <topology evidence="1">Single-pass membrane protein</topology>
    </subcellularLocation>
</comment>
<dbReference type="GO" id="GO:0016020">
    <property type="term" value="C:membrane"/>
    <property type="evidence" value="ECO:0007669"/>
    <property type="project" value="UniProtKB-SubCell"/>
</dbReference>